<reference evidence="1" key="1">
    <citation type="submission" date="2021-06" db="EMBL/GenBank/DDBJ databases">
        <authorList>
            <person name="Kallberg Y."/>
            <person name="Tangrot J."/>
            <person name="Rosling A."/>
        </authorList>
    </citation>
    <scope>NUCLEOTIDE SEQUENCE</scope>
    <source>
        <strain evidence="1">MA453B</strain>
    </source>
</reference>
<name>A0A9N9C1H9_9GLOM</name>
<proteinExistence type="predicted"/>
<dbReference type="AlphaFoldDB" id="A0A9N9C1H9"/>
<organism evidence="1 2">
    <name type="scientific">Dentiscutata erythropus</name>
    <dbReference type="NCBI Taxonomy" id="1348616"/>
    <lineage>
        <taxon>Eukaryota</taxon>
        <taxon>Fungi</taxon>
        <taxon>Fungi incertae sedis</taxon>
        <taxon>Mucoromycota</taxon>
        <taxon>Glomeromycotina</taxon>
        <taxon>Glomeromycetes</taxon>
        <taxon>Diversisporales</taxon>
        <taxon>Gigasporaceae</taxon>
        <taxon>Dentiscutata</taxon>
    </lineage>
</organism>
<comment type="caution">
    <text evidence="1">The sequence shown here is derived from an EMBL/GenBank/DDBJ whole genome shotgun (WGS) entry which is preliminary data.</text>
</comment>
<sequence length="72" mass="8276">MITGDANDDKEEFWISIFDNDYDESNLSSSESTNNNNESVVNEKYMVKDQKAKWPLNSLFLSDLKALFFANS</sequence>
<gene>
    <name evidence="1" type="ORF">DERYTH_LOCUS6992</name>
</gene>
<keyword evidence="2" id="KW-1185">Reference proteome</keyword>
<accession>A0A9N9C1H9</accession>
<protein>
    <submittedName>
        <fullName evidence="1">13556_t:CDS:1</fullName>
    </submittedName>
</protein>
<dbReference type="Proteomes" id="UP000789405">
    <property type="component" value="Unassembled WGS sequence"/>
</dbReference>
<dbReference type="EMBL" id="CAJVPY010003280">
    <property type="protein sequence ID" value="CAG8587359.1"/>
    <property type="molecule type" value="Genomic_DNA"/>
</dbReference>
<evidence type="ECO:0000313" key="2">
    <source>
        <dbReference type="Proteomes" id="UP000789405"/>
    </source>
</evidence>
<evidence type="ECO:0000313" key="1">
    <source>
        <dbReference type="EMBL" id="CAG8587359.1"/>
    </source>
</evidence>